<dbReference type="Pfam" id="PF00083">
    <property type="entry name" value="Sugar_tr"/>
    <property type="match status" value="1"/>
</dbReference>
<dbReference type="OrthoDB" id="6612291at2759"/>
<dbReference type="EMBL" id="ML977333">
    <property type="protein sequence ID" value="KAF2111843.1"/>
    <property type="molecule type" value="Genomic_DNA"/>
</dbReference>
<evidence type="ECO:0000313" key="12">
    <source>
        <dbReference type="Proteomes" id="UP000799770"/>
    </source>
</evidence>
<feature type="transmembrane region" description="Helical" evidence="9">
    <location>
        <begin position="358"/>
        <end position="386"/>
    </location>
</feature>
<comment type="subcellular location">
    <subcellularLocation>
        <location evidence="1">Membrane</location>
        <topology evidence="1">Multi-pass membrane protein</topology>
    </subcellularLocation>
</comment>
<keyword evidence="5 9" id="KW-1133">Transmembrane helix</keyword>
<dbReference type="InterPro" id="IPR005828">
    <property type="entry name" value="MFS_sugar_transport-like"/>
</dbReference>
<feature type="transmembrane region" description="Helical" evidence="9">
    <location>
        <begin position="407"/>
        <end position="424"/>
    </location>
</feature>
<comment type="similarity">
    <text evidence="2 7">Belongs to the major facilitator superfamily. Sugar transporter (TC 2.A.1.1) family.</text>
</comment>
<keyword evidence="3 7" id="KW-0813">Transport</keyword>
<feature type="transmembrane region" description="Helical" evidence="9">
    <location>
        <begin position="301"/>
        <end position="322"/>
    </location>
</feature>
<feature type="transmembrane region" description="Helical" evidence="9">
    <location>
        <begin position="173"/>
        <end position="195"/>
    </location>
</feature>
<sequence length="494" mass="55014">MMRSCYGRGRPLRAAIGACCLAAFLFFGYDQGVFGGILQMPDWLEQFDHPNDTKTGIIVSSYCLGALSGCILNVFIGDYFGRRRMIWIAMGFVIVGATLQTSAYHLAHLIIGRIITGIGTGIDSSTVPMYQSELCEKEQRGRLVSWEVLFIGVGIVLAYWIDFGFGYINGSVAWRTPIALQLIFAIAVIFLVWGLPESPRWLAARGREEEAIEVLCAVFDRDRNDPFIVEQISGIREAIAIETRAGTQKLGSLFRNGKLKTGKRVFLAWFGLFMNQLSGINMVVYYMPTVLVKNVGQTPKLAQILAGCVQIMFVIGCLLPSLRLDQMGRRKTMMWGCGGLGVCMMIIAATLSQKDNKAASIAAVAFFFIYMLIFGASINVVPWVYGPEILPLEARTRGTSISVSSHWMWNFFVVMITPVLINRLDWKTYIIFMCTNLSFVPIIYFFYPETSNMSLESIDGLFIKPGEYDSESAEEGVAGSRVESKMGFEKVEKA</sequence>
<dbReference type="AlphaFoldDB" id="A0A6A5YYD3"/>
<evidence type="ECO:0000256" key="3">
    <source>
        <dbReference type="ARBA" id="ARBA00022448"/>
    </source>
</evidence>
<evidence type="ECO:0000256" key="2">
    <source>
        <dbReference type="ARBA" id="ARBA00010992"/>
    </source>
</evidence>
<feature type="transmembrane region" description="Helical" evidence="9">
    <location>
        <begin position="59"/>
        <end position="76"/>
    </location>
</feature>
<evidence type="ECO:0000256" key="1">
    <source>
        <dbReference type="ARBA" id="ARBA00004141"/>
    </source>
</evidence>
<evidence type="ECO:0000256" key="9">
    <source>
        <dbReference type="SAM" id="Phobius"/>
    </source>
</evidence>
<evidence type="ECO:0000256" key="8">
    <source>
        <dbReference type="SAM" id="MobiDB-lite"/>
    </source>
</evidence>
<dbReference type="PROSITE" id="PS50850">
    <property type="entry name" value="MFS"/>
    <property type="match status" value="1"/>
</dbReference>
<evidence type="ECO:0000313" key="11">
    <source>
        <dbReference type="EMBL" id="KAF2111843.1"/>
    </source>
</evidence>
<dbReference type="SUPFAM" id="SSF103473">
    <property type="entry name" value="MFS general substrate transporter"/>
    <property type="match status" value="1"/>
</dbReference>
<dbReference type="InterPro" id="IPR050360">
    <property type="entry name" value="MFS_Sugar_Transporters"/>
</dbReference>
<proteinExistence type="inferred from homology"/>
<dbReference type="PANTHER" id="PTHR48022">
    <property type="entry name" value="PLASTIDIC GLUCOSE TRANSPORTER 4"/>
    <property type="match status" value="1"/>
</dbReference>
<feature type="region of interest" description="Disordered" evidence="8">
    <location>
        <begin position="472"/>
        <end position="494"/>
    </location>
</feature>
<dbReference type="NCBIfam" id="TIGR00879">
    <property type="entry name" value="SP"/>
    <property type="match status" value="1"/>
</dbReference>
<accession>A0A6A5YYD3</accession>
<dbReference type="InterPro" id="IPR003663">
    <property type="entry name" value="Sugar/inositol_transpt"/>
</dbReference>
<dbReference type="InterPro" id="IPR036259">
    <property type="entry name" value="MFS_trans_sf"/>
</dbReference>
<feature type="compositionally biased region" description="Basic and acidic residues" evidence="8">
    <location>
        <begin position="482"/>
        <end position="494"/>
    </location>
</feature>
<keyword evidence="12" id="KW-1185">Reference proteome</keyword>
<dbReference type="InterPro" id="IPR005829">
    <property type="entry name" value="Sugar_transporter_CS"/>
</dbReference>
<name>A0A6A5YYD3_9PLEO</name>
<organism evidence="11 12">
    <name type="scientific">Lophiotrema nucula</name>
    <dbReference type="NCBI Taxonomy" id="690887"/>
    <lineage>
        <taxon>Eukaryota</taxon>
        <taxon>Fungi</taxon>
        <taxon>Dikarya</taxon>
        <taxon>Ascomycota</taxon>
        <taxon>Pezizomycotina</taxon>
        <taxon>Dothideomycetes</taxon>
        <taxon>Pleosporomycetidae</taxon>
        <taxon>Pleosporales</taxon>
        <taxon>Lophiotremataceae</taxon>
        <taxon>Lophiotrema</taxon>
    </lineage>
</organism>
<dbReference type="Gene3D" id="1.20.1250.20">
    <property type="entry name" value="MFS general substrate transporter like domains"/>
    <property type="match status" value="1"/>
</dbReference>
<gene>
    <name evidence="11" type="ORF">BDV96DRAFT_551614</name>
</gene>
<evidence type="ECO:0000256" key="4">
    <source>
        <dbReference type="ARBA" id="ARBA00022692"/>
    </source>
</evidence>
<keyword evidence="6 9" id="KW-0472">Membrane</keyword>
<dbReference type="FunFam" id="1.20.1250.20:FF:000090">
    <property type="entry name" value="MFS sugar transporter, putative"/>
    <property type="match status" value="1"/>
</dbReference>
<evidence type="ECO:0000256" key="7">
    <source>
        <dbReference type="RuleBase" id="RU003346"/>
    </source>
</evidence>
<dbReference type="PROSITE" id="PS00217">
    <property type="entry name" value="SUGAR_TRANSPORT_2"/>
    <property type="match status" value="1"/>
</dbReference>
<feature type="transmembrane region" description="Helical" evidence="9">
    <location>
        <begin position="430"/>
        <end position="447"/>
    </location>
</feature>
<reference evidence="11" key="1">
    <citation type="journal article" date="2020" name="Stud. Mycol.">
        <title>101 Dothideomycetes genomes: a test case for predicting lifestyles and emergence of pathogens.</title>
        <authorList>
            <person name="Haridas S."/>
            <person name="Albert R."/>
            <person name="Binder M."/>
            <person name="Bloem J."/>
            <person name="Labutti K."/>
            <person name="Salamov A."/>
            <person name="Andreopoulos B."/>
            <person name="Baker S."/>
            <person name="Barry K."/>
            <person name="Bills G."/>
            <person name="Bluhm B."/>
            <person name="Cannon C."/>
            <person name="Castanera R."/>
            <person name="Culley D."/>
            <person name="Daum C."/>
            <person name="Ezra D."/>
            <person name="Gonzalez J."/>
            <person name="Henrissat B."/>
            <person name="Kuo A."/>
            <person name="Liang C."/>
            <person name="Lipzen A."/>
            <person name="Lutzoni F."/>
            <person name="Magnuson J."/>
            <person name="Mondo S."/>
            <person name="Nolan M."/>
            <person name="Ohm R."/>
            <person name="Pangilinan J."/>
            <person name="Park H.-J."/>
            <person name="Ramirez L."/>
            <person name="Alfaro M."/>
            <person name="Sun H."/>
            <person name="Tritt A."/>
            <person name="Yoshinaga Y."/>
            <person name="Zwiers L.-H."/>
            <person name="Turgeon B."/>
            <person name="Goodwin S."/>
            <person name="Spatafora J."/>
            <person name="Crous P."/>
            <person name="Grigoriev I."/>
        </authorList>
    </citation>
    <scope>NUCLEOTIDE SEQUENCE</scope>
    <source>
        <strain evidence="11">CBS 627.86</strain>
    </source>
</reference>
<keyword evidence="4 9" id="KW-0812">Transmembrane</keyword>
<feature type="transmembrane region" description="Helical" evidence="9">
    <location>
        <begin position="143"/>
        <end position="161"/>
    </location>
</feature>
<dbReference type="GO" id="GO:0005351">
    <property type="term" value="F:carbohydrate:proton symporter activity"/>
    <property type="evidence" value="ECO:0007669"/>
    <property type="project" value="TreeGrafter"/>
</dbReference>
<dbReference type="PRINTS" id="PR00171">
    <property type="entry name" value="SUGRTRNSPORT"/>
</dbReference>
<feature type="domain" description="Major facilitator superfamily (MFS) profile" evidence="10">
    <location>
        <begin position="16"/>
        <end position="451"/>
    </location>
</feature>
<dbReference type="Proteomes" id="UP000799770">
    <property type="component" value="Unassembled WGS sequence"/>
</dbReference>
<feature type="transmembrane region" description="Helical" evidence="9">
    <location>
        <begin position="265"/>
        <end position="286"/>
    </location>
</feature>
<protein>
    <submittedName>
        <fullName evidence="11">General substrate transporter</fullName>
    </submittedName>
</protein>
<evidence type="ECO:0000256" key="6">
    <source>
        <dbReference type="ARBA" id="ARBA00023136"/>
    </source>
</evidence>
<dbReference type="GO" id="GO:0016020">
    <property type="term" value="C:membrane"/>
    <property type="evidence" value="ECO:0007669"/>
    <property type="project" value="UniProtKB-SubCell"/>
</dbReference>
<evidence type="ECO:0000256" key="5">
    <source>
        <dbReference type="ARBA" id="ARBA00022989"/>
    </source>
</evidence>
<dbReference type="InterPro" id="IPR020846">
    <property type="entry name" value="MFS_dom"/>
</dbReference>
<evidence type="ECO:0000259" key="10">
    <source>
        <dbReference type="PROSITE" id="PS50850"/>
    </source>
</evidence>
<dbReference type="PANTHER" id="PTHR48022:SF72">
    <property type="entry name" value="MAJOR FACILITATOR SUPERFAMILY (MFS) PROFILE DOMAIN-CONTAINING PROTEIN-RELATED"/>
    <property type="match status" value="1"/>
</dbReference>